<dbReference type="EMBL" id="VSFF01000002">
    <property type="protein sequence ID" value="TYC17690.1"/>
    <property type="molecule type" value="Genomic_DNA"/>
</dbReference>
<name>A0A5D0UIR2_9ACTN</name>
<gene>
    <name evidence="1" type="ORF">FXF65_06850</name>
</gene>
<keyword evidence="2" id="KW-1185">Reference proteome</keyword>
<evidence type="ECO:0000313" key="1">
    <source>
        <dbReference type="EMBL" id="TYC17690.1"/>
    </source>
</evidence>
<dbReference type="OrthoDB" id="163953at2"/>
<organism evidence="1 2">
    <name type="scientific">Actinomadura syzygii</name>
    <dbReference type="NCBI Taxonomy" id="1427538"/>
    <lineage>
        <taxon>Bacteria</taxon>
        <taxon>Bacillati</taxon>
        <taxon>Actinomycetota</taxon>
        <taxon>Actinomycetes</taxon>
        <taxon>Streptosporangiales</taxon>
        <taxon>Thermomonosporaceae</taxon>
        <taxon>Actinomadura</taxon>
    </lineage>
</organism>
<dbReference type="Pfam" id="PF06868">
    <property type="entry name" value="DUF1257"/>
    <property type="match status" value="1"/>
</dbReference>
<protein>
    <submittedName>
        <fullName evidence="1">DUF1257 domain-containing protein</fullName>
    </submittedName>
</protein>
<sequence length="137" mass="15728">MSHFTKVRTAITDQERLVAVLRELGFREVESHARPTPLYGYQGDVRPEKAEVAVRRRHVGTASNDIGFHRTADGTFEAIISEFDRRKYNAEWLRKVARRYGRLTALAYAEANGFTVAAEETDKRTGEVRLTLRRTVF</sequence>
<proteinExistence type="predicted"/>
<dbReference type="PANTHER" id="PTHR39638">
    <property type="entry name" value="YCF35"/>
    <property type="match status" value="1"/>
</dbReference>
<reference evidence="1 2" key="1">
    <citation type="submission" date="2019-08" db="EMBL/GenBank/DDBJ databases">
        <title>Actinomadura sp. nov. CYP1-5 isolated from mountain soil.</title>
        <authorList>
            <person name="Songsumanus A."/>
            <person name="Kuncharoen N."/>
            <person name="Kudo T."/>
            <person name="Yuki M."/>
            <person name="Igarashi Y."/>
            <person name="Tanasupawat S."/>
        </authorList>
    </citation>
    <scope>NUCLEOTIDE SEQUENCE [LARGE SCALE GENOMIC DNA]</scope>
    <source>
        <strain evidence="1 2">GKU157</strain>
    </source>
</reference>
<dbReference type="AlphaFoldDB" id="A0A5D0UIR2"/>
<evidence type="ECO:0000313" key="2">
    <source>
        <dbReference type="Proteomes" id="UP000322634"/>
    </source>
</evidence>
<comment type="caution">
    <text evidence="1">The sequence shown here is derived from an EMBL/GenBank/DDBJ whole genome shotgun (WGS) entry which is preliminary data.</text>
</comment>
<dbReference type="Proteomes" id="UP000322634">
    <property type="component" value="Unassembled WGS sequence"/>
</dbReference>
<dbReference type="PANTHER" id="PTHR39638:SF2">
    <property type="entry name" value="YCF35"/>
    <property type="match status" value="1"/>
</dbReference>
<dbReference type="InterPro" id="IPR009666">
    <property type="entry name" value="Uncharacterised_Ycf35"/>
</dbReference>
<dbReference type="RefSeq" id="WP_148348831.1">
    <property type="nucleotide sequence ID" value="NZ_JBHSBF010000003.1"/>
</dbReference>
<accession>A0A5D0UIR2</accession>